<accession>A0A6P3W2J6</accession>
<evidence type="ECO:0000313" key="11">
    <source>
        <dbReference type="Proteomes" id="UP000515152"/>
    </source>
</evidence>
<feature type="compositionally biased region" description="Basic residues" evidence="9">
    <location>
        <begin position="89"/>
        <end position="99"/>
    </location>
</feature>
<organism evidence="11 12">
    <name type="scientific">Clupea harengus</name>
    <name type="common">Atlantic herring</name>
    <dbReference type="NCBI Taxonomy" id="7950"/>
    <lineage>
        <taxon>Eukaryota</taxon>
        <taxon>Metazoa</taxon>
        <taxon>Chordata</taxon>
        <taxon>Craniata</taxon>
        <taxon>Vertebrata</taxon>
        <taxon>Euteleostomi</taxon>
        <taxon>Actinopterygii</taxon>
        <taxon>Neopterygii</taxon>
        <taxon>Teleostei</taxon>
        <taxon>Clupei</taxon>
        <taxon>Clupeiformes</taxon>
        <taxon>Clupeoidei</taxon>
        <taxon>Clupeidae</taxon>
        <taxon>Clupea</taxon>
    </lineage>
</organism>
<evidence type="ECO:0000256" key="8">
    <source>
        <dbReference type="PROSITE-ProRule" id="PRU00309"/>
    </source>
</evidence>
<dbReference type="SMART" id="SM00692">
    <property type="entry name" value="DM3"/>
    <property type="match status" value="1"/>
</dbReference>
<dbReference type="PROSITE" id="PS50950">
    <property type="entry name" value="ZF_THAP"/>
    <property type="match status" value="1"/>
</dbReference>
<dbReference type="GO" id="GO:0008270">
    <property type="term" value="F:zinc ion binding"/>
    <property type="evidence" value="ECO:0007669"/>
    <property type="project" value="UniProtKB-KW"/>
</dbReference>
<dbReference type="Pfam" id="PF05485">
    <property type="entry name" value="THAP"/>
    <property type="match status" value="1"/>
</dbReference>
<dbReference type="GO" id="GO:0000978">
    <property type="term" value="F:RNA polymerase II cis-regulatory region sequence-specific DNA binding"/>
    <property type="evidence" value="ECO:0007669"/>
    <property type="project" value="TreeGrafter"/>
</dbReference>
<name>A0A6P3W2J6_CLUHA</name>
<evidence type="ECO:0000256" key="1">
    <source>
        <dbReference type="ARBA" id="ARBA00022491"/>
    </source>
</evidence>
<dbReference type="AlphaFoldDB" id="A0A6P3W2J6"/>
<dbReference type="Proteomes" id="UP000515152">
    <property type="component" value="Chromosome 3"/>
</dbReference>
<dbReference type="PANTHER" id="PTHR22794">
    <property type="entry name" value="THAP DOMAIN PROTEIN 11"/>
    <property type="match status" value="1"/>
</dbReference>
<dbReference type="CTD" id="57215"/>
<dbReference type="SUPFAM" id="SSF57716">
    <property type="entry name" value="Glucocorticoid receptor-like (DNA-binding domain)"/>
    <property type="match status" value="1"/>
</dbReference>
<dbReference type="OrthoDB" id="8948150at2759"/>
<evidence type="ECO:0000256" key="6">
    <source>
        <dbReference type="ARBA" id="ARBA00038368"/>
    </source>
</evidence>
<protein>
    <recommendedName>
        <fullName evidence="7">THAP domain-containing protein 11</fullName>
    </recommendedName>
</protein>
<evidence type="ECO:0000256" key="4">
    <source>
        <dbReference type="ARBA" id="ARBA00022833"/>
    </source>
</evidence>
<keyword evidence="4" id="KW-0862">Zinc</keyword>
<dbReference type="GeneID" id="105904523"/>
<dbReference type="PANTHER" id="PTHR22794:SF2">
    <property type="entry name" value="THAP DOMAIN-CONTAINING PROTEIN 11"/>
    <property type="match status" value="1"/>
</dbReference>
<dbReference type="InterPro" id="IPR006612">
    <property type="entry name" value="THAP_Znf"/>
</dbReference>
<keyword evidence="2" id="KW-0479">Metal-binding</keyword>
<feature type="region of interest" description="Disordered" evidence="9">
    <location>
        <begin position="86"/>
        <end position="109"/>
    </location>
</feature>
<dbReference type="KEGG" id="char:105904523"/>
<keyword evidence="3 8" id="KW-0863">Zinc-finger</keyword>
<evidence type="ECO:0000259" key="10">
    <source>
        <dbReference type="PROSITE" id="PS50950"/>
    </source>
</evidence>
<comment type="similarity">
    <text evidence="6">Belongs to the THAP11 family.</text>
</comment>
<gene>
    <name evidence="12" type="primary">thap11</name>
</gene>
<dbReference type="RefSeq" id="XP_012687875.1">
    <property type="nucleotide sequence ID" value="XM_012832421.3"/>
</dbReference>
<keyword evidence="11" id="KW-1185">Reference proteome</keyword>
<evidence type="ECO:0000256" key="7">
    <source>
        <dbReference type="ARBA" id="ARBA00039845"/>
    </source>
</evidence>
<evidence type="ECO:0000256" key="5">
    <source>
        <dbReference type="ARBA" id="ARBA00023125"/>
    </source>
</evidence>
<evidence type="ECO:0000256" key="3">
    <source>
        <dbReference type="ARBA" id="ARBA00022771"/>
    </source>
</evidence>
<dbReference type="GO" id="GO:0006357">
    <property type="term" value="P:regulation of transcription by RNA polymerase II"/>
    <property type="evidence" value="ECO:0007669"/>
    <property type="project" value="TreeGrafter"/>
</dbReference>
<evidence type="ECO:0000256" key="2">
    <source>
        <dbReference type="ARBA" id="ARBA00022723"/>
    </source>
</evidence>
<reference evidence="12" key="1">
    <citation type="submission" date="2025-08" db="UniProtKB">
        <authorList>
            <consortium name="RefSeq"/>
        </authorList>
    </citation>
    <scope>IDENTIFICATION</scope>
</reference>
<proteinExistence type="inferred from homology"/>
<feature type="domain" description="THAP-type" evidence="10">
    <location>
        <begin position="1"/>
        <end position="80"/>
    </location>
</feature>
<dbReference type="SMART" id="SM00980">
    <property type="entry name" value="THAP"/>
    <property type="match status" value="1"/>
</dbReference>
<keyword evidence="1" id="KW-0678">Repressor</keyword>
<keyword evidence="5 8" id="KW-0238">DNA-binding</keyword>
<evidence type="ECO:0000313" key="12">
    <source>
        <dbReference type="RefSeq" id="XP_012687875.1"/>
    </source>
</evidence>
<dbReference type="CDD" id="cd22291">
    <property type="entry name" value="cc_THAP11_C"/>
    <property type="match status" value="1"/>
</dbReference>
<sequence length="268" mass="29743">MPGFTCCVPGCYNNSQRDRDLRFYTFPKDTTQREIWLKNISRSGVKGCFSTFQPTTGHRVCSEHFAGGRKTYTIRIPTIFPLRGVNEKRSRRGRGRGRKTPAVLPSVTSLGATPADGVTRFTSTEEQDGQNGHDTKPVDLTVQTDETCVTTMVSCSATVSDDMNLQLVETALSAAKGASIRNTFDVGTVSALDHAYSLPCGTTSTDLLRKLNEQRDIIALMEVKMKELKTTLHHLKVSEAKLMEEIRERDGLLSKCFAQKPYEIDVVL</sequence>
<evidence type="ECO:0000256" key="9">
    <source>
        <dbReference type="SAM" id="MobiDB-lite"/>
    </source>
</evidence>
<dbReference type="GO" id="GO:0005654">
    <property type="term" value="C:nucleoplasm"/>
    <property type="evidence" value="ECO:0007669"/>
    <property type="project" value="TreeGrafter"/>
</dbReference>